<organism evidence="1 2">
    <name type="scientific">Hydrogenophaga pseudoflava</name>
    <name type="common">Pseudomonas carboxydoflava</name>
    <dbReference type="NCBI Taxonomy" id="47421"/>
    <lineage>
        <taxon>Bacteria</taxon>
        <taxon>Pseudomonadati</taxon>
        <taxon>Pseudomonadota</taxon>
        <taxon>Betaproteobacteria</taxon>
        <taxon>Burkholderiales</taxon>
        <taxon>Comamonadaceae</taxon>
        <taxon>Hydrogenophaga</taxon>
    </lineage>
</organism>
<dbReference type="Proteomes" id="UP000293912">
    <property type="component" value="Chromosome"/>
</dbReference>
<accession>A0A4P6X3S5</accession>
<evidence type="ECO:0000313" key="2">
    <source>
        <dbReference type="Proteomes" id="UP000293912"/>
    </source>
</evidence>
<evidence type="ECO:0008006" key="3">
    <source>
        <dbReference type="Google" id="ProtNLM"/>
    </source>
</evidence>
<gene>
    <name evidence="1" type="ORF">HPF_19150</name>
</gene>
<reference evidence="1 2" key="1">
    <citation type="submission" date="2019-03" db="EMBL/GenBank/DDBJ databases">
        <authorList>
            <person name="Sebastian G."/>
            <person name="Baumann P."/>
            <person name="Ruckert C."/>
            <person name="Kalinowski J."/>
            <person name="Nebel B."/>
            <person name="Takors R."/>
            <person name="Blombach B."/>
        </authorList>
    </citation>
    <scope>NUCLEOTIDE SEQUENCE [LARGE SCALE GENOMIC DNA]</scope>
    <source>
        <strain evidence="1 2">DSM 1084</strain>
    </source>
</reference>
<proteinExistence type="predicted"/>
<dbReference type="AlphaFoldDB" id="A0A4P6X3S5"/>
<dbReference type="EMBL" id="CP037867">
    <property type="protein sequence ID" value="QBM29819.1"/>
    <property type="molecule type" value="Genomic_DNA"/>
</dbReference>
<evidence type="ECO:0000313" key="1">
    <source>
        <dbReference type="EMBL" id="QBM29819.1"/>
    </source>
</evidence>
<keyword evidence="2" id="KW-1185">Reference proteome</keyword>
<dbReference type="KEGG" id="hpse:HPF_19150"/>
<protein>
    <recommendedName>
        <fullName evidence="3">Cofactor-independent phosphoglycerate mutase</fullName>
    </recommendedName>
</protein>
<sequence length="316" mass="33743">MSHHLLTPFAAASAPECQALLPGLKLPNLQALLARLAEQPADRGDDHQLTPPHERALARALGLPVADGQIPWAAAQSEAPTVPQAWFSLCHYQVGMEQVTLLPGAQLVLDDADSHALFEAFEPLCAEDGLTLRRESATEWHASGEPLRGIACASLDRVSGRMVDAWLAESPANPAGARLLKRLQSEAQMLFYTHPAHDARTARGLLPVNGFWVHGAGALAAPPALAEAPDMPDTLRQAALRGDWAGWQQAWQALDAGEIAALLAAAQRGEPVTLTLCGERHARTWTTAPAGAFARLGRSIKHLFGTTPVSDTLKDL</sequence>
<name>A0A4P6X3S5_HYDPS</name>
<dbReference type="RefSeq" id="WP_079365543.1">
    <property type="nucleotide sequence ID" value="NZ_CP037867.1"/>
</dbReference>